<accession>A0A0K2G995</accession>
<dbReference type="EMBL" id="CP011801">
    <property type="protein sequence ID" value="ALA57182.1"/>
    <property type="molecule type" value="Genomic_DNA"/>
</dbReference>
<dbReference type="AlphaFoldDB" id="A0A0K2G995"/>
<keyword evidence="3" id="KW-1185">Reference proteome</keyword>
<dbReference type="STRING" id="42253.NITMOv2_0746"/>
<evidence type="ECO:0000259" key="1">
    <source>
        <dbReference type="Pfam" id="PF25199"/>
    </source>
</evidence>
<name>A0A0K2G995_NITMO</name>
<protein>
    <recommendedName>
        <fullName evidence="1">Novel STAND NTPase 5 domain-containing protein</fullName>
    </recommendedName>
</protein>
<dbReference type="InterPro" id="IPR027417">
    <property type="entry name" value="P-loop_NTPase"/>
</dbReference>
<evidence type="ECO:0000313" key="2">
    <source>
        <dbReference type="EMBL" id="ALA57182.1"/>
    </source>
</evidence>
<proteinExistence type="predicted"/>
<sequence length="836" mass="93488">MAGYQPNNLIGASSLKDIEQVKAHLRSQFERGRPILFTGAGFSSTCKSVSGDNLPVGTTLAKTLWSICFPSEPFDDGASLQDIYEAALSKDPRALKETLSRQLTVDPASVDERIVRYFTFPWHRIYTLNVDNLPDAVSRGFTLPRPLATVSLSNVGTNDDRRSAFQALPVIHLNGLMSDGPDKITFAATQYAKRLAFPDHLYLELVADIVSRPVVFIGTKLDEPSLWQHVEIRKARGTRDIREMRPGSYLVSPVLDRARASRLSEFNITWLQMTAEEFSEKVLKELTDARDAGLKLFKSGRDESGHAPQLAEVGTLATDPHRHSEFLLGQEPIWADIQSNRAIERACDKEFSETFTRLRAEKDKPRILMIAGTAGAGKSTCLMRLALRAAAQGDHVGWVDRDNELSPRDIISAMREEKGPSVLAIDDADIFGTSLSPMLYDIATEDRKPLVMIALRSGVIDRVIDSLLLKGVNIGEINVPHLTDGDIESLLDVLDRENRLGALKGKSRDQQCAKFREYAGRQLLVAMFSATSGEKLQDKAPSEFFDLPHGLQRVYAVICLSTTLRYRLTRQEILLALNDSTNEALNDIDTLVRRHIVAETTGGSIQARHRVIAEMIRDELLKRGQIADPIFGLAFMAATHKHSGVSRRHRANGLLRSLTNHDFLYRNLDLPRAQLLYQNLEDLLADDAHYWLQRGSLEVEFGDIRIAENFLNQARGLSPRDLYIDNEWAYLLFKKAHQNPRSTAATDYVAEATSTIEAIIQNPKAGPYPYHVLGSQGLAWSRVGIPSDEEKARYLNGLRTVVDSGVARYPKNNELRKLKEDLMREYLSLALSPPRS</sequence>
<feature type="domain" description="Novel STAND NTPase 5" evidence="1">
    <location>
        <begin position="324"/>
        <end position="462"/>
    </location>
</feature>
<dbReference type="KEGG" id="nmv:NITMOv2_0746"/>
<evidence type="ECO:0000313" key="3">
    <source>
        <dbReference type="Proteomes" id="UP000069205"/>
    </source>
</evidence>
<gene>
    <name evidence="2" type="ORF">NITMOv2_0746</name>
</gene>
<reference evidence="2 3" key="1">
    <citation type="journal article" date="2015" name="Proc. Natl. Acad. Sci. U.S.A.">
        <title>Expanded metabolic versatility of ubiquitous nitrite-oxidizing bacteria from the genus Nitrospira.</title>
        <authorList>
            <person name="Koch H."/>
            <person name="Lucker S."/>
            <person name="Albertsen M."/>
            <person name="Kitzinger K."/>
            <person name="Herbold C."/>
            <person name="Spieck E."/>
            <person name="Nielsen P.H."/>
            <person name="Wagner M."/>
            <person name="Daims H."/>
        </authorList>
    </citation>
    <scope>NUCLEOTIDE SEQUENCE [LARGE SCALE GENOMIC DNA]</scope>
    <source>
        <strain evidence="2 3">NSP M-1</strain>
    </source>
</reference>
<dbReference type="SUPFAM" id="SSF52540">
    <property type="entry name" value="P-loop containing nucleoside triphosphate hydrolases"/>
    <property type="match status" value="1"/>
</dbReference>
<dbReference type="PATRIC" id="fig|42253.5.peg.738"/>
<organism evidence="2 3">
    <name type="scientific">Nitrospira moscoviensis</name>
    <dbReference type="NCBI Taxonomy" id="42253"/>
    <lineage>
        <taxon>Bacteria</taxon>
        <taxon>Pseudomonadati</taxon>
        <taxon>Nitrospirota</taxon>
        <taxon>Nitrospiria</taxon>
        <taxon>Nitrospirales</taxon>
        <taxon>Nitrospiraceae</taxon>
        <taxon>Nitrospira</taxon>
    </lineage>
</organism>
<dbReference type="Proteomes" id="UP000069205">
    <property type="component" value="Chromosome"/>
</dbReference>
<dbReference type="InterPro" id="IPR057574">
    <property type="entry name" value="nSTAND_NTPase5_dom"/>
</dbReference>
<dbReference type="Pfam" id="PF25199">
    <property type="entry name" value="nSTAND_NTPase5"/>
    <property type="match status" value="1"/>
</dbReference>
<dbReference type="Gene3D" id="3.40.50.300">
    <property type="entry name" value="P-loop containing nucleotide triphosphate hydrolases"/>
    <property type="match status" value="1"/>
</dbReference>